<evidence type="ECO:0000313" key="5">
    <source>
        <dbReference type="RefSeq" id="XP_016980360.1"/>
    </source>
</evidence>
<dbReference type="InterPro" id="IPR015362">
    <property type="entry name" value="WIBG_mago-bd"/>
</dbReference>
<protein>
    <recommendedName>
        <fullName evidence="2">Partner of Y14 and mago</fullName>
    </recommendedName>
</protein>
<feature type="compositionally biased region" description="Polar residues" evidence="3">
    <location>
        <begin position="1"/>
        <end position="10"/>
    </location>
</feature>
<dbReference type="GO" id="GO:0003723">
    <property type="term" value="F:RNA binding"/>
    <property type="evidence" value="ECO:0007669"/>
    <property type="project" value="TreeGrafter"/>
</dbReference>
<sequence>MSTHLQTNESKIIPASMRPDGSWRKARRVKDGYVPQEDVPLYKIRGKDGISISMFPILTDIEEGEREECNQPEVNKSSVNKEVYFISKTLSDTLKFDNSKKVDNN</sequence>
<dbReference type="PANTHER" id="PTHR22959">
    <property type="entry name" value="PYM PROTEIN"/>
    <property type="match status" value="1"/>
</dbReference>
<dbReference type="OrthoDB" id="21625at2759"/>
<dbReference type="SMART" id="SM01273">
    <property type="entry name" value="Mago-bind"/>
    <property type="match status" value="1"/>
</dbReference>
<dbReference type="SUPFAM" id="SSF101931">
    <property type="entry name" value="Pym (Within the bgcn gene intron protein, WIBG), N-terminal domain"/>
    <property type="match status" value="1"/>
</dbReference>
<feature type="region of interest" description="Disordered" evidence="3">
    <location>
        <begin position="1"/>
        <end position="21"/>
    </location>
</feature>
<dbReference type="PANTHER" id="PTHR22959:SF0">
    <property type="entry name" value="PARTNER OF Y14 AND MAGO"/>
    <property type="match status" value="1"/>
</dbReference>
<accession>A0A6P4EQA8</accession>
<evidence type="ECO:0000256" key="1">
    <source>
        <dbReference type="ARBA" id="ARBA00009394"/>
    </source>
</evidence>
<dbReference type="GO" id="GO:0035145">
    <property type="term" value="C:exon-exon junction complex"/>
    <property type="evidence" value="ECO:0007669"/>
    <property type="project" value="TreeGrafter"/>
</dbReference>
<evidence type="ECO:0000256" key="2">
    <source>
        <dbReference type="ARBA" id="ARBA00018898"/>
    </source>
</evidence>
<name>A0A6P4EQA8_DRORH</name>
<gene>
    <name evidence="5" type="primary">LOC108045509</name>
</gene>
<dbReference type="GeneID" id="108045509"/>
<proteinExistence type="inferred from homology"/>
<feature type="domain" description="WIBG Mago-binding" evidence="4">
    <location>
        <begin position="9"/>
        <end position="35"/>
    </location>
</feature>
<dbReference type="InterPro" id="IPR039333">
    <property type="entry name" value="PYM1"/>
</dbReference>
<dbReference type="RefSeq" id="XP_016980360.1">
    <property type="nucleotide sequence ID" value="XM_017124871.1"/>
</dbReference>
<dbReference type="GO" id="GO:1903259">
    <property type="term" value="P:exon-exon junction complex disassembly"/>
    <property type="evidence" value="ECO:0007669"/>
    <property type="project" value="InterPro"/>
</dbReference>
<dbReference type="AlphaFoldDB" id="A0A6P4EQA8"/>
<evidence type="ECO:0000256" key="3">
    <source>
        <dbReference type="SAM" id="MobiDB-lite"/>
    </source>
</evidence>
<dbReference type="GO" id="GO:0005737">
    <property type="term" value="C:cytoplasm"/>
    <property type="evidence" value="ECO:0007669"/>
    <property type="project" value="TreeGrafter"/>
</dbReference>
<dbReference type="Pfam" id="PF09282">
    <property type="entry name" value="Mago-bind"/>
    <property type="match status" value="1"/>
</dbReference>
<organism evidence="5">
    <name type="scientific">Drosophila rhopaloa</name>
    <name type="common">Fruit fly</name>
    <dbReference type="NCBI Taxonomy" id="1041015"/>
    <lineage>
        <taxon>Eukaryota</taxon>
        <taxon>Metazoa</taxon>
        <taxon>Ecdysozoa</taxon>
        <taxon>Arthropoda</taxon>
        <taxon>Hexapoda</taxon>
        <taxon>Insecta</taxon>
        <taxon>Pterygota</taxon>
        <taxon>Neoptera</taxon>
        <taxon>Endopterygota</taxon>
        <taxon>Diptera</taxon>
        <taxon>Brachycera</taxon>
        <taxon>Muscomorpha</taxon>
        <taxon>Ephydroidea</taxon>
        <taxon>Drosophilidae</taxon>
        <taxon>Drosophila</taxon>
        <taxon>Sophophora</taxon>
    </lineage>
</organism>
<evidence type="ECO:0000259" key="4">
    <source>
        <dbReference type="SMART" id="SM01273"/>
    </source>
</evidence>
<dbReference type="InterPro" id="IPR036348">
    <property type="entry name" value="WIBG_N_sf"/>
</dbReference>
<comment type="similarity">
    <text evidence="1">Belongs to the pym family.</text>
</comment>
<reference evidence="5" key="1">
    <citation type="submission" date="2025-08" db="UniProtKB">
        <authorList>
            <consortium name="RefSeq"/>
        </authorList>
    </citation>
    <scope>IDENTIFICATION</scope>
</reference>